<organism evidence="2 3">
    <name type="scientific">Abditibacterium utsteinense</name>
    <dbReference type="NCBI Taxonomy" id="1960156"/>
    <lineage>
        <taxon>Bacteria</taxon>
        <taxon>Pseudomonadati</taxon>
        <taxon>Abditibacteriota</taxon>
        <taxon>Abditibacteriia</taxon>
        <taxon>Abditibacteriales</taxon>
        <taxon>Abditibacteriaceae</taxon>
        <taxon>Abditibacterium</taxon>
    </lineage>
</organism>
<reference evidence="2 3" key="1">
    <citation type="journal article" date="2018" name="Syst. Appl. Microbiol.">
        <title>Abditibacterium utsteinense sp. nov., the first cultivated member of candidate phylum FBP, isolated from ice-free Antarctic soil samples.</title>
        <authorList>
            <person name="Tahon G."/>
            <person name="Tytgat B."/>
            <person name="Lebbe L."/>
            <person name="Carlier A."/>
            <person name="Willems A."/>
        </authorList>
    </citation>
    <scope>NUCLEOTIDE SEQUENCE [LARGE SCALE GENOMIC DNA]</scope>
    <source>
        <strain evidence="2 3">LMG 29911</strain>
    </source>
</reference>
<keyword evidence="3" id="KW-1185">Reference proteome</keyword>
<dbReference type="InParanoid" id="A0A2S8SWT9"/>
<dbReference type="AlphaFoldDB" id="A0A2S8SWT9"/>
<gene>
    <name evidence="2" type="ORF">B1R32_1012</name>
</gene>
<name>A0A2S8SWT9_9BACT</name>
<sequence>MAKIQLVERFLICRGQNIPLDKGYLPPANSHLMSGDAVASLVDLHQIRCLILLGESGSGKSSALEEEQHRLEALSRQPDGIHPPPPEIVRSELGDFSDYQELNDWLSSEVFKRWKEGQHHLFLLLDSVDEGRQSVPKLARILTKHLEKWPLDRLTLRLTCRPMDWPLSLEEYLKKLWGDVEGREINAVQAYELAPLRESDVADLARHNGIKDPTEFLEAVNESECTPFAANPLTLNFLLKQYLTHNTLPKRRVVLFERGCLELAKEWSPKRREENIAGKLNGMERLCIASRLAAITMLGAKTNYSLSFEPDEVTPEDVALVSIEGGSEISRMVFEDSTSSVPEREVEVGSNQIREVLGSGLFSSATNNALKWRHRSFAEFLTARYLIQRGLQGEDLLGAISHDGKVVPQLTGVATHLASADSQARTLLLISDPELVLRSDVKSISDSEREQLVEVILQALKDRRLSWRDLFERCHQLSHPRLPNQLHDFLLDKSHDADVRWAAFPLLSACKWSSIRQTLLTLTLDDSQPLQVRAEAAEEIAERGLDADKKQLLPFARLPLPVTGRDKDTNEAYKYMKDLKGSALQANWPDRLSAQKMFSLIEPVDDSGHSQYESFLSTHLIKSLQPQDLPVALQWVNAQTDVPGQKARRATFYIGRLCDEITQLAWDKIDCPGVASALAQLAIERFSHYRPLFTKGENYNF</sequence>
<evidence type="ECO:0000313" key="2">
    <source>
        <dbReference type="EMBL" id="PQV65265.1"/>
    </source>
</evidence>
<protein>
    <submittedName>
        <fullName evidence="2">Uncharacterized protein</fullName>
    </submittedName>
</protein>
<comment type="caution">
    <text evidence="2">The sequence shown here is derived from an EMBL/GenBank/DDBJ whole genome shotgun (WGS) entry which is preliminary data.</text>
</comment>
<dbReference type="OrthoDB" id="568465at2"/>
<evidence type="ECO:0000313" key="3">
    <source>
        <dbReference type="Proteomes" id="UP000237684"/>
    </source>
</evidence>
<accession>A0A2S8SWT9</accession>
<dbReference type="EMBL" id="NIGF01000001">
    <property type="protein sequence ID" value="PQV65265.1"/>
    <property type="molecule type" value="Genomic_DNA"/>
</dbReference>
<dbReference type="Proteomes" id="UP000237684">
    <property type="component" value="Unassembled WGS sequence"/>
</dbReference>
<evidence type="ECO:0000256" key="1">
    <source>
        <dbReference type="SAM" id="MobiDB-lite"/>
    </source>
</evidence>
<feature type="region of interest" description="Disordered" evidence="1">
    <location>
        <begin position="64"/>
        <end position="83"/>
    </location>
</feature>
<proteinExistence type="predicted"/>
<dbReference type="RefSeq" id="WP_105482021.1">
    <property type="nucleotide sequence ID" value="NZ_NIGF01000001.1"/>
</dbReference>